<dbReference type="AlphaFoldDB" id="A0A3N5CYL3"/>
<dbReference type="Pfam" id="PF06146">
    <property type="entry name" value="PsiE"/>
    <property type="match status" value="1"/>
</dbReference>
<evidence type="ECO:0000256" key="1">
    <source>
        <dbReference type="ARBA" id="ARBA00004429"/>
    </source>
</evidence>
<protein>
    <recommendedName>
        <fullName evidence="3">Protein PsiE</fullName>
    </recommendedName>
</protein>
<dbReference type="InterPro" id="IPR009315">
    <property type="entry name" value="P_starv_induced_PsiE"/>
</dbReference>
<evidence type="ECO:0000256" key="3">
    <source>
        <dbReference type="ARBA" id="ARBA00021903"/>
    </source>
</evidence>
<keyword evidence="4" id="KW-1003">Cell membrane</keyword>
<keyword evidence="7 8" id="KW-0472">Membrane</keyword>
<evidence type="ECO:0000256" key="2">
    <source>
        <dbReference type="ARBA" id="ARBA00005632"/>
    </source>
</evidence>
<feature type="transmembrane region" description="Helical" evidence="8">
    <location>
        <begin position="82"/>
        <end position="98"/>
    </location>
</feature>
<gene>
    <name evidence="9" type="ORF">EG799_09130</name>
</gene>
<dbReference type="PANTHER" id="PTHR37819">
    <property type="entry name" value="PROTEIN PSIE"/>
    <property type="match status" value="1"/>
</dbReference>
<dbReference type="GO" id="GO:0016036">
    <property type="term" value="P:cellular response to phosphate starvation"/>
    <property type="evidence" value="ECO:0007669"/>
    <property type="project" value="InterPro"/>
</dbReference>
<dbReference type="PANTHER" id="PTHR37819:SF1">
    <property type="entry name" value="PROTEIN PSIE"/>
    <property type="match status" value="1"/>
</dbReference>
<comment type="subcellular location">
    <subcellularLocation>
        <location evidence="1">Cell inner membrane</location>
        <topology evidence="1">Multi-pass membrane protein</topology>
    </subcellularLocation>
</comment>
<reference evidence="9 10" key="1">
    <citation type="submission" date="2018-11" db="EMBL/GenBank/DDBJ databases">
        <title>Erythrobacter spongiae sp. nov., isolated from a marine sponge.</title>
        <authorList>
            <person name="Zhuang L."/>
            <person name="Luo L."/>
        </authorList>
    </citation>
    <scope>NUCLEOTIDE SEQUENCE [LARGE SCALE GENOMIC DNA]</scope>
    <source>
        <strain evidence="9 10">HN-E23</strain>
    </source>
</reference>
<evidence type="ECO:0000256" key="5">
    <source>
        <dbReference type="ARBA" id="ARBA00022692"/>
    </source>
</evidence>
<evidence type="ECO:0000256" key="6">
    <source>
        <dbReference type="ARBA" id="ARBA00022989"/>
    </source>
</evidence>
<organism evidence="9 10">
    <name type="scientific">Aurantiacibacter spongiae</name>
    <dbReference type="NCBI Taxonomy" id="2488860"/>
    <lineage>
        <taxon>Bacteria</taxon>
        <taxon>Pseudomonadati</taxon>
        <taxon>Pseudomonadota</taxon>
        <taxon>Alphaproteobacteria</taxon>
        <taxon>Sphingomonadales</taxon>
        <taxon>Erythrobacteraceae</taxon>
        <taxon>Aurantiacibacter</taxon>
    </lineage>
</organism>
<comment type="caution">
    <text evidence="9">The sequence shown here is derived from an EMBL/GenBank/DDBJ whole genome shotgun (WGS) entry which is preliminary data.</text>
</comment>
<dbReference type="EMBL" id="RPFZ01000001">
    <property type="protein sequence ID" value="RPF72780.1"/>
    <property type="molecule type" value="Genomic_DNA"/>
</dbReference>
<accession>A0A3N5CYL3</accession>
<dbReference type="Proteomes" id="UP000275232">
    <property type="component" value="Unassembled WGS sequence"/>
</dbReference>
<keyword evidence="10" id="KW-1185">Reference proteome</keyword>
<evidence type="ECO:0000256" key="7">
    <source>
        <dbReference type="ARBA" id="ARBA00023136"/>
    </source>
</evidence>
<proteinExistence type="inferred from homology"/>
<comment type="similarity">
    <text evidence="2">Belongs to the PsiE family.</text>
</comment>
<dbReference type="OrthoDB" id="9792470at2"/>
<evidence type="ECO:0000256" key="8">
    <source>
        <dbReference type="SAM" id="Phobius"/>
    </source>
</evidence>
<keyword evidence="5 8" id="KW-0812">Transmembrane</keyword>
<sequence>MPPTSQANSDGSRSTRYVLGGLRVVQRAFLALVALMTILAAYQLIVQMTHTGVVVLADILLMFLFAEVIAMTAVFYNEGQATFIYPIFIAITALARLVVLQSKDMAPENIVFETSAILLLALAALLLRRSGILHSE</sequence>
<feature type="transmembrane region" description="Helical" evidence="8">
    <location>
        <begin position="110"/>
        <end position="127"/>
    </location>
</feature>
<dbReference type="GO" id="GO:0005886">
    <property type="term" value="C:plasma membrane"/>
    <property type="evidence" value="ECO:0007669"/>
    <property type="project" value="UniProtKB-SubCell"/>
</dbReference>
<feature type="transmembrane region" description="Helical" evidence="8">
    <location>
        <begin position="53"/>
        <end position="76"/>
    </location>
</feature>
<evidence type="ECO:0000256" key="4">
    <source>
        <dbReference type="ARBA" id="ARBA00022475"/>
    </source>
</evidence>
<name>A0A3N5CYL3_9SPHN</name>
<keyword evidence="6 8" id="KW-1133">Transmembrane helix</keyword>
<evidence type="ECO:0000313" key="10">
    <source>
        <dbReference type="Proteomes" id="UP000275232"/>
    </source>
</evidence>
<dbReference type="InterPro" id="IPR020948">
    <property type="entry name" value="P_starv_induced_PsiE-like"/>
</dbReference>
<evidence type="ECO:0000313" key="9">
    <source>
        <dbReference type="EMBL" id="RPF72780.1"/>
    </source>
</evidence>
<feature type="transmembrane region" description="Helical" evidence="8">
    <location>
        <begin position="28"/>
        <end position="46"/>
    </location>
</feature>